<evidence type="ECO:0000313" key="2">
    <source>
        <dbReference type="EMBL" id="KAF7624654.1"/>
    </source>
</evidence>
<proteinExistence type="predicted"/>
<accession>A0A8S9ZD35</accession>
<evidence type="ECO:0000313" key="3">
    <source>
        <dbReference type="Proteomes" id="UP000605970"/>
    </source>
</evidence>
<keyword evidence="3" id="KW-1185">Reference proteome</keyword>
<gene>
    <name evidence="2" type="ORF">Mgra_00010072</name>
</gene>
<dbReference type="AlphaFoldDB" id="A0A8S9ZD35"/>
<dbReference type="EMBL" id="JABEBT010000216">
    <property type="protein sequence ID" value="KAF7624654.1"/>
    <property type="molecule type" value="Genomic_DNA"/>
</dbReference>
<protein>
    <submittedName>
        <fullName evidence="2">Uncharacterized protein</fullName>
    </submittedName>
</protein>
<feature type="transmembrane region" description="Helical" evidence="1">
    <location>
        <begin position="14"/>
        <end position="34"/>
    </location>
</feature>
<keyword evidence="1" id="KW-0472">Membrane</keyword>
<name>A0A8S9ZD35_9BILA</name>
<keyword evidence="1" id="KW-1133">Transmembrane helix</keyword>
<keyword evidence="1" id="KW-0812">Transmembrane</keyword>
<sequence>MNQLNIGILNKKRIFVIKMIICHGFFMRTNLLVFRLTFDVCEKQTQKWEGGGEKTILICLICAFFLFPYFVLHCLLYIYKIV</sequence>
<reference evidence="2" key="1">
    <citation type="journal article" date="2020" name="Ecol. Evol.">
        <title>Genome structure and content of the rice root-knot nematode (Meloidogyne graminicola).</title>
        <authorList>
            <person name="Phan N.T."/>
            <person name="Danchin E.G.J."/>
            <person name="Klopp C."/>
            <person name="Perfus-Barbeoch L."/>
            <person name="Kozlowski D.K."/>
            <person name="Koutsovoulos G.D."/>
            <person name="Lopez-Roques C."/>
            <person name="Bouchez O."/>
            <person name="Zahm M."/>
            <person name="Besnard G."/>
            <person name="Bellafiore S."/>
        </authorList>
    </citation>
    <scope>NUCLEOTIDE SEQUENCE</scope>
    <source>
        <strain evidence="2">VN-18</strain>
    </source>
</reference>
<feature type="transmembrane region" description="Helical" evidence="1">
    <location>
        <begin position="55"/>
        <end position="79"/>
    </location>
</feature>
<organism evidence="2 3">
    <name type="scientific">Meloidogyne graminicola</name>
    <dbReference type="NCBI Taxonomy" id="189291"/>
    <lineage>
        <taxon>Eukaryota</taxon>
        <taxon>Metazoa</taxon>
        <taxon>Ecdysozoa</taxon>
        <taxon>Nematoda</taxon>
        <taxon>Chromadorea</taxon>
        <taxon>Rhabditida</taxon>
        <taxon>Tylenchina</taxon>
        <taxon>Tylenchomorpha</taxon>
        <taxon>Tylenchoidea</taxon>
        <taxon>Meloidogynidae</taxon>
        <taxon>Meloidogyninae</taxon>
        <taxon>Meloidogyne</taxon>
    </lineage>
</organism>
<comment type="caution">
    <text evidence="2">The sequence shown here is derived from an EMBL/GenBank/DDBJ whole genome shotgun (WGS) entry which is preliminary data.</text>
</comment>
<evidence type="ECO:0000256" key="1">
    <source>
        <dbReference type="SAM" id="Phobius"/>
    </source>
</evidence>
<dbReference type="Proteomes" id="UP000605970">
    <property type="component" value="Unassembled WGS sequence"/>
</dbReference>